<accession>A0A160PF62</accession>
<dbReference type="EMBL" id="AP014809">
    <property type="protein sequence ID" value="BAU91819.1"/>
    <property type="molecule type" value="Genomic_DNA"/>
</dbReference>
<evidence type="ECO:0000313" key="2">
    <source>
        <dbReference type="EMBL" id="BAU91819.1"/>
    </source>
</evidence>
<organism evidence="2 3">
    <name type="scientific">Methylorubrum populi</name>
    <dbReference type="NCBI Taxonomy" id="223967"/>
    <lineage>
        <taxon>Bacteria</taxon>
        <taxon>Pseudomonadati</taxon>
        <taxon>Pseudomonadota</taxon>
        <taxon>Alphaproteobacteria</taxon>
        <taxon>Hyphomicrobiales</taxon>
        <taxon>Methylobacteriaceae</taxon>
        <taxon>Methylorubrum</taxon>
    </lineage>
</organism>
<dbReference type="Proteomes" id="UP000218288">
    <property type="component" value="Chromosome"/>
</dbReference>
<sequence length="148" mass="16762">MENKVKSHIKSMEYRDFHPERTSRVRGRRPASPAPAAPPVGEARDAWRTLPLEGTFEVVYEDARGAWTTRTLDARELKLGPGRTLLGGTDRAHGLYRGLRADRIRRLTEPASGTRIETGILDWLLARAQAQRQAQRKVRSPRSPRRTA</sequence>
<dbReference type="AlphaFoldDB" id="A0A160PF62"/>
<reference evidence="2 3" key="1">
    <citation type="journal article" date="2016" name="Genome Announc.">
        <title>Complete Genome Sequence of Methylobacterium populi P-1M, Isolated from Pink-Pigmented Household Biofilm.</title>
        <authorList>
            <person name="Morohoshi T."/>
            <person name="Ikeda T."/>
        </authorList>
    </citation>
    <scope>NUCLEOTIDE SEQUENCE [LARGE SCALE GENOMIC DNA]</scope>
    <source>
        <strain evidence="2 3">P-1M</strain>
    </source>
</reference>
<name>A0A160PF62_9HYPH</name>
<feature type="compositionally biased region" description="Basic and acidic residues" evidence="1">
    <location>
        <begin position="1"/>
        <end position="23"/>
    </location>
</feature>
<proteinExistence type="predicted"/>
<evidence type="ECO:0000256" key="1">
    <source>
        <dbReference type="SAM" id="MobiDB-lite"/>
    </source>
</evidence>
<protein>
    <submittedName>
        <fullName evidence="2">Uncharacterized protein</fullName>
    </submittedName>
</protein>
<gene>
    <name evidence="2" type="ORF">MPPM_3214</name>
</gene>
<evidence type="ECO:0000313" key="3">
    <source>
        <dbReference type="Proteomes" id="UP000218288"/>
    </source>
</evidence>
<feature type="region of interest" description="Disordered" evidence="1">
    <location>
        <begin position="1"/>
        <end position="45"/>
    </location>
</feature>